<keyword evidence="1" id="KW-0378">Hydrolase</keyword>
<feature type="domain" description="GH10" evidence="4">
    <location>
        <begin position="37"/>
        <end position="128"/>
    </location>
</feature>
<dbReference type="AlphaFoldDB" id="A0A0K9YK93"/>
<name>A0A0K9YK93_9BACL</name>
<dbReference type="PATRIC" id="fig|54915.3.peg.515"/>
<dbReference type="PANTHER" id="PTHR12631">
    <property type="entry name" value="ALPHA-L-IDURONIDASE"/>
    <property type="match status" value="1"/>
</dbReference>
<dbReference type="Proteomes" id="UP000036834">
    <property type="component" value="Unassembled WGS sequence"/>
</dbReference>
<organism evidence="5 6">
    <name type="scientific">Brevibacillus reuszeri</name>
    <dbReference type="NCBI Taxonomy" id="54915"/>
    <lineage>
        <taxon>Bacteria</taxon>
        <taxon>Bacillati</taxon>
        <taxon>Bacillota</taxon>
        <taxon>Bacilli</taxon>
        <taxon>Bacillales</taxon>
        <taxon>Paenibacillaceae</taxon>
        <taxon>Brevibacillus</taxon>
    </lineage>
</organism>
<gene>
    <name evidence="5" type="ORF">ADS79_32085</name>
</gene>
<evidence type="ECO:0000313" key="5">
    <source>
        <dbReference type="EMBL" id="KNB68615.1"/>
    </source>
</evidence>
<dbReference type="InterPro" id="IPR051923">
    <property type="entry name" value="Glycosyl_Hydrolase_39"/>
</dbReference>
<dbReference type="GO" id="GO:0004553">
    <property type="term" value="F:hydrolase activity, hydrolyzing O-glycosyl compounds"/>
    <property type="evidence" value="ECO:0007669"/>
    <property type="project" value="InterPro"/>
</dbReference>
<dbReference type="RefSeq" id="WP_049742543.1">
    <property type="nucleotide sequence ID" value="NZ_BJON01000010.1"/>
</dbReference>
<evidence type="ECO:0000259" key="4">
    <source>
        <dbReference type="Pfam" id="PF00331"/>
    </source>
</evidence>
<dbReference type="InterPro" id="IPR001000">
    <property type="entry name" value="GH10_dom"/>
</dbReference>
<evidence type="ECO:0000256" key="3">
    <source>
        <dbReference type="ARBA" id="ARBA00023326"/>
    </source>
</evidence>
<evidence type="ECO:0000256" key="1">
    <source>
        <dbReference type="ARBA" id="ARBA00022801"/>
    </source>
</evidence>
<comment type="caution">
    <text evidence="5">The sequence shown here is derived from an EMBL/GenBank/DDBJ whole genome shotgun (WGS) entry which is preliminary data.</text>
</comment>
<dbReference type="InterPro" id="IPR017853">
    <property type="entry name" value="GH"/>
</dbReference>
<protein>
    <recommendedName>
        <fullName evidence="4">GH10 domain-containing protein</fullName>
    </recommendedName>
</protein>
<accession>A0A0K9YK93</accession>
<evidence type="ECO:0000256" key="2">
    <source>
        <dbReference type="ARBA" id="ARBA00023277"/>
    </source>
</evidence>
<keyword evidence="2" id="KW-0119">Carbohydrate metabolism</keyword>
<dbReference type="EMBL" id="LGIQ01000017">
    <property type="protein sequence ID" value="KNB68615.1"/>
    <property type="molecule type" value="Genomic_DNA"/>
</dbReference>
<evidence type="ECO:0000313" key="6">
    <source>
        <dbReference type="Proteomes" id="UP000036834"/>
    </source>
</evidence>
<dbReference type="PANTHER" id="PTHR12631:SF10">
    <property type="entry name" value="BETA-XYLOSIDASE-LIKE PROTEIN-RELATED"/>
    <property type="match status" value="1"/>
</dbReference>
<sequence length="781" mass="86029">MSNNYLTGPIDRRFFGIQIEDVNNARPLGFGLMRLETNWREIEKSKGNFEFSKVDKYVAFATQNNLDIIMLLGQPPDWATGGKWSSDYGSYYNSIPPSNIQDWRNYILALGQRYKGKIMYYEVWNEANLSGFYSGTLEKLVELTMEAYKTLKAVDPNIQIISPSYTGASGVSGMGDFLRAGGANWIDIVGVHLYGYPKPPEAMIDLAYAYRKTITQAGAGSLPVWNTESSWNSYYYKGILYGSDENDYSNQMPDDLAIAYIHRMFLCNWVAGMNRAVFYGMDQPWSRIRLLDLAHLPNVAATGRAYQRMVDWLTGATIHQYVVSREGVHTVSLTYPDGRAGYILWTDDDRSVLFPLSAELAISQTQAADGTALPTSDAITVTNLPLYVKLLSSQVEAPVFDRKADADTELLYNHDFRMNFSDSTFPIGWELLGMSASKYSGTDSPADKTVLTLTPAGQYGQILQRLKKPLQKGYSYKLAITYKLPPATTQGKWGIGFEVSSTGTPFIDEAYLPLTPQDTFLTRDVSFFYDFGDPDPSPDLRLTLVNLSPDGQQQTLYVSSISLTQIGEIENNVPHAYNITYSPIVPSAGSFTKGDQFLFTDADLIASEGIGWVCTASGTFGTLKSVNGSLTNGSNVLVVTKADALSIGDYVKIGTDPNVYLVSYQQSPTRYELGSTAKTTQANQAVSYSAPTFAPLAQPAKGKPANPTVPTIGRSPYVLQNTNAYPLDVLVAKGSVSLIEFSRNGTTWYDTGLVSGIVRLAAGDRIRITYTTAPKITLVPQ</sequence>
<dbReference type="Pfam" id="PF00331">
    <property type="entry name" value="Glyco_hydro_10"/>
    <property type="match status" value="1"/>
</dbReference>
<proteinExistence type="predicted"/>
<dbReference type="GO" id="GO:0000272">
    <property type="term" value="P:polysaccharide catabolic process"/>
    <property type="evidence" value="ECO:0007669"/>
    <property type="project" value="UniProtKB-KW"/>
</dbReference>
<reference evidence="6" key="1">
    <citation type="submission" date="2015-07" db="EMBL/GenBank/DDBJ databases">
        <title>Genome sequencing project for genomic taxonomy and phylogenomics of Bacillus-like bacteria.</title>
        <authorList>
            <person name="Liu B."/>
            <person name="Wang J."/>
            <person name="Zhu Y."/>
            <person name="Liu G."/>
            <person name="Chen Q."/>
            <person name="Chen Z."/>
            <person name="Lan J."/>
            <person name="Che J."/>
            <person name="Ge C."/>
            <person name="Shi H."/>
            <person name="Pan Z."/>
            <person name="Liu X."/>
        </authorList>
    </citation>
    <scope>NUCLEOTIDE SEQUENCE [LARGE SCALE GENOMIC DNA]</scope>
    <source>
        <strain evidence="6">DSM 9887</strain>
    </source>
</reference>
<keyword evidence="3" id="KW-0624">Polysaccharide degradation</keyword>
<dbReference type="STRING" id="54915.ADS79_32085"/>
<dbReference type="SUPFAM" id="SSF51445">
    <property type="entry name" value="(Trans)glycosidases"/>
    <property type="match status" value="1"/>
</dbReference>
<dbReference type="Gene3D" id="3.20.20.80">
    <property type="entry name" value="Glycosidases"/>
    <property type="match status" value="1"/>
</dbReference>